<feature type="domain" description="Gp5/Type VI secretion system Vgr protein OB-fold" evidence="1">
    <location>
        <begin position="6"/>
        <end position="80"/>
    </location>
</feature>
<evidence type="ECO:0000313" key="2">
    <source>
        <dbReference type="EMBL" id="VDG69786.1"/>
    </source>
</evidence>
<organism evidence="2 3">
    <name type="scientific">Clostridium carnis</name>
    <dbReference type="NCBI Taxonomy" id="1530"/>
    <lineage>
        <taxon>Bacteria</taxon>
        <taxon>Bacillati</taxon>
        <taxon>Bacillota</taxon>
        <taxon>Clostridia</taxon>
        <taxon>Eubacteriales</taxon>
        <taxon>Clostridiaceae</taxon>
        <taxon>Clostridium</taxon>
    </lineage>
</organism>
<dbReference type="EMBL" id="UYIN01000001">
    <property type="protein sequence ID" value="VDG69786.1"/>
    <property type="molecule type" value="Genomic_DNA"/>
</dbReference>
<proteinExistence type="predicted"/>
<accession>A0ABY6SNS5</accession>
<dbReference type="InterPro" id="IPR006531">
    <property type="entry name" value="Gp5/Vgr_OB"/>
</dbReference>
<protein>
    <submittedName>
        <fullName evidence="2">Rhs element Vgr protein</fullName>
    </submittedName>
</protein>
<dbReference type="SUPFAM" id="SSF69255">
    <property type="entry name" value="gp5 N-terminal domain-like"/>
    <property type="match status" value="1"/>
</dbReference>
<dbReference type="SUPFAM" id="SSF69349">
    <property type="entry name" value="Phage fibre proteins"/>
    <property type="match status" value="1"/>
</dbReference>
<dbReference type="Pfam" id="PF04717">
    <property type="entry name" value="Phage_base_V"/>
    <property type="match status" value="1"/>
</dbReference>
<evidence type="ECO:0000313" key="3">
    <source>
        <dbReference type="Proteomes" id="UP000277570"/>
    </source>
</evidence>
<comment type="caution">
    <text evidence="2">The sequence shown here is derived from an EMBL/GenBank/DDBJ whole genome shotgun (WGS) entry which is preliminary data.</text>
</comment>
<dbReference type="Proteomes" id="UP000277570">
    <property type="component" value="Unassembled WGS sequence"/>
</dbReference>
<keyword evidence="3" id="KW-1185">Reference proteome</keyword>
<evidence type="ECO:0000259" key="1">
    <source>
        <dbReference type="Pfam" id="PF04717"/>
    </source>
</evidence>
<name>A0ABY6SNS5_9CLOT</name>
<dbReference type="RefSeq" id="WP_125147684.1">
    <property type="nucleotide sequence ID" value="NZ_UYIN01000001.1"/>
</dbReference>
<dbReference type="InterPro" id="IPR037026">
    <property type="entry name" value="Vgr_OB-fold_dom_sf"/>
</dbReference>
<sequence length="240" mass="26131">MAGILTGIVKEIYDDKFPGMVKVEFFMTDGTVNVSDWVRVIVPYGGKDKGMYFLPDIGDEVAVAFEQGDIEKPYILGCLWNKMDKIPDNSVTKDNTIKKLKTKGGHEIIFDDTENKGKITISTPKKSEISVDDENSSITIKAKGDDEENIIKIDSKNGEINVDSKKKIKLNAGSASIDIDGNGKKIVIKADNITLDGKTIKIKGQSVNIQGNQTEIKASASMNIKCDGVANIKGGMVKIN</sequence>
<dbReference type="Gene3D" id="2.40.50.230">
    <property type="entry name" value="Gp5 N-terminal domain"/>
    <property type="match status" value="1"/>
</dbReference>
<reference evidence="2 3" key="1">
    <citation type="submission" date="2018-11" db="EMBL/GenBank/DDBJ databases">
        <authorList>
            <consortium name="Pathogen Informatics"/>
        </authorList>
    </citation>
    <scope>NUCLEOTIDE SEQUENCE [LARGE SCALE GENOMIC DNA]</scope>
    <source>
        <strain evidence="2 3">NCTC10913</strain>
    </source>
</reference>
<gene>
    <name evidence="2" type="ORF">NCTC10913_00426</name>
</gene>